<feature type="region of interest" description="Disordered" evidence="1">
    <location>
        <begin position="40"/>
        <end position="69"/>
    </location>
</feature>
<proteinExistence type="predicted"/>
<comment type="caution">
    <text evidence="2">The sequence shown here is derived from an EMBL/GenBank/DDBJ whole genome shotgun (WGS) entry which is preliminary data.</text>
</comment>
<protein>
    <submittedName>
        <fullName evidence="2">Uncharacterized protein</fullName>
    </submittedName>
</protein>
<evidence type="ECO:0000313" key="2">
    <source>
        <dbReference type="EMBL" id="KAJ0390791.1"/>
    </source>
</evidence>
<name>A0AAD5L8K1_PYTIN</name>
<keyword evidence="3" id="KW-1185">Reference proteome</keyword>
<accession>A0AAD5L8K1</accession>
<dbReference type="EMBL" id="JAKCXM010001616">
    <property type="protein sequence ID" value="KAJ0390791.1"/>
    <property type="molecule type" value="Genomic_DNA"/>
</dbReference>
<dbReference type="AlphaFoldDB" id="A0AAD5L8K1"/>
<feature type="compositionally biased region" description="Polar residues" evidence="1">
    <location>
        <begin position="102"/>
        <end position="117"/>
    </location>
</feature>
<gene>
    <name evidence="2" type="ORF">P43SY_010219</name>
</gene>
<feature type="region of interest" description="Disordered" evidence="1">
    <location>
        <begin position="99"/>
        <end position="122"/>
    </location>
</feature>
<sequence>MDEATQALDLFLRVHPASTLASVHYGEFLGILRDCYNQARAAPSSPPASPAHGKSPSSPISSSPPLPTTDVAEYLIHHATETERQHFESLMDALHRLHQRVQRSASQSTPPASTLSSGGHEAIKDQDQETAVAIGELTAIENGVCLPLGPRLQVRVQFTTQ</sequence>
<evidence type="ECO:0000256" key="1">
    <source>
        <dbReference type="SAM" id="MobiDB-lite"/>
    </source>
</evidence>
<organism evidence="2 3">
    <name type="scientific">Pythium insidiosum</name>
    <name type="common">Pythiosis disease agent</name>
    <dbReference type="NCBI Taxonomy" id="114742"/>
    <lineage>
        <taxon>Eukaryota</taxon>
        <taxon>Sar</taxon>
        <taxon>Stramenopiles</taxon>
        <taxon>Oomycota</taxon>
        <taxon>Peronosporomycetes</taxon>
        <taxon>Pythiales</taxon>
        <taxon>Pythiaceae</taxon>
        <taxon>Pythium</taxon>
    </lineage>
</organism>
<evidence type="ECO:0000313" key="3">
    <source>
        <dbReference type="Proteomes" id="UP001209570"/>
    </source>
</evidence>
<feature type="compositionally biased region" description="Low complexity" evidence="1">
    <location>
        <begin position="50"/>
        <end position="61"/>
    </location>
</feature>
<dbReference type="Proteomes" id="UP001209570">
    <property type="component" value="Unassembled WGS sequence"/>
</dbReference>
<reference evidence="2" key="1">
    <citation type="submission" date="2021-12" db="EMBL/GenBank/DDBJ databases">
        <title>Prjna785345.</title>
        <authorList>
            <person name="Rujirawat T."/>
            <person name="Krajaejun T."/>
        </authorList>
    </citation>
    <scope>NUCLEOTIDE SEQUENCE</scope>
    <source>
        <strain evidence="2">Pi057C3</strain>
    </source>
</reference>